<organism evidence="1 2">
    <name type="scientific">Dendrolimus kikuchii</name>
    <dbReference type="NCBI Taxonomy" id="765133"/>
    <lineage>
        <taxon>Eukaryota</taxon>
        <taxon>Metazoa</taxon>
        <taxon>Ecdysozoa</taxon>
        <taxon>Arthropoda</taxon>
        <taxon>Hexapoda</taxon>
        <taxon>Insecta</taxon>
        <taxon>Pterygota</taxon>
        <taxon>Neoptera</taxon>
        <taxon>Endopterygota</taxon>
        <taxon>Lepidoptera</taxon>
        <taxon>Glossata</taxon>
        <taxon>Ditrysia</taxon>
        <taxon>Bombycoidea</taxon>
        <taxon>Lasiocampidae</taxon>
        <taxon>Dendrolimus</taxon>
    </lineage>
</organism>
<accession>A0ACC1CPY1</accession>
<comment type="caution">
    <text evidence="1">The sequence shown here is derived from an EMBL/GenBank/DDBJ whole genome shotgun (WGS) entry which is preliminary data.</text>
</comment>
<evidence type="ECO:0000313" key="1">
    <source>
        <dbReference type="EMBL" id="KAJ0173640.1"/>
    </source>
</evidence>
<protein>
    <submittedName>
        <fullName evidence="1">Uncharacterized protein</fullName>
    </submittedName>
</protein>
<keyword evidence="2" id="KW-1185">Reference proteome</keyword>
<dbReference type="EMBL" id="CM034405">
    <property type="protein sequence ID" value="KAJ0173640.1"/>
    <property type="molecule type" value="Genomic_DNA"/>
</dbReference>
<reference evidence="1 2" key="1">
    <citation type="journal article" date="2021" name="Front. Genet.">
        <title>Chromosome-Level Genome Assembly Reveals Significant Gene Expansion in the Toll and IMD Signaling Pathways of Dendrolimus kikuchii.</title>
        <authorList>
            <person name="Zhou J."/>
            <person name="Wu P."/>
            <person name="Xiong Z."/>
            <person name="Liu N."/>
            <person name="Zhao N."/>
            <person name="Ji M."/>
            <person name="Qiu Y."/>
            <person name="Yang B."/>
        </authorList>
    </citation>
    <scope>NUCLEOTIDE SEQUENCE [LARGE SCALE GENOMIC DNA]</scope>
    <source>
        <strain evidence="1">Ann1</strain>
    </source>
</reference>
<dbReference type="Proteomes" id="UP000824533">
    <property type="component" value="Linkage Group LG19"/>
</dbReference>
<evidence type="ECO:0000313" key="2">
    <source>
        <dbReference type="Proteomes" id="UP000824533"/>
    </source>
</evidence>
<sequence length="525" mass="60145">MRLKIFCIGFLLINFFYIVHGASILALFSSLSYSDHLVFRGYVSLLAERGHSIVVMTPYPGEFDQTELENIVELDVGQESAQYWDEYKKLMTNSDDYFPRQRLRNELSVRLAISQLRSKQMTALFINPNIKFDLVITEADVPVLYAVAEKYNSPHIAITTSNGKIHQYEAKGSLIHPIFYTDVNTLNHRNLTCWQKVVELYRFFKTKNEYYNNYQPLCDLAAKKILGLKRDLQEVEYDIDMLLIASNPALIGNRPVVPAIQFVDRMHLTPGLPLPKELQAVLDKATKGVVYFSIGAMQDSEQLSVSLLKTLAEAFQELPFTVLWKIGNITMIKKPENVIAHEWFPQQQVLAHPNVKAFITHGGARSLEEAVFYKVPIVGFPIVRSRKVFIEEITKYGAGEIVDPYYLDKETFKATITTVVKQEKYKNAITKLKNLVEDSLISGPDNAVWWTEYVISHKGAKHLRAPGVGVTFFQYYMLDLLTYFLVAVFVILLLVFNMLRKTWISLKVRFTNQKKLPQGGKFKAL</sequence>
<gene>
    <name evidence="1" type="ORF">K1T71_010789</name>
</gene>
<name>A0ACC1CPY1_9NEOP</name>
<proteinExistence type="predicted"/>